<name>A0A097ESW3_9LEPT</name>
<reference evidence="1 2" key="2">
    <citation type="journal article" date="2014" name="Emerg. Microbes Infect.">
        <title>Potential impact on kidney infection: a whole-genome analysis of Leptospira santarosai serovar Shermani.</title>
        <authorList>
            <person name="Chou L.F."/>
            <person name="Chen T.W."/>
            <person name="Ko Y.C."/>
            <person name="Pan M.J."/>
            <person name="Tian Y.C."/>
            <person name="Chiu C.H."/>
            <person name="Tang P."/>
            <person name="Hung C.C."/>
            <person name="Yang C.W."/>
        </authorList>
    </citation>
    <scope>NUCLEOTIDE SEQUENCE</scope>
    <source>
        <strain evidence="1 2">LT 821</strain>
    </source>
</reference>
<evidence type="ECO:0000313" key="2">
    <source>
        <dbReference type="Proteomes" id="UP000035800"/>
    </source>
</evidence>
<protein>
    <submittedName>
        <fullName evidence="1">Uncharacterized protein</fullName>
    </submittedName>
</protein>
<gene>
    <name evidence="1" type="ORF">LSS_22635</name>
</gene>
<evidence type="ECO:0000313" key="1">
    <source>
        <dbReference type="EMBL" id="AIT11021.1"/>
    </source>
</evidence>
<accession>A0A097ESW3</accession>
<dbReference type="AlphaFoldDB" id="A0A097ESW3"/>
<reference evidence="1 2" key="1">
    <citation type="journal article" date="2012" name="Gene">
        <title>Sequence of Leptospira santarosai serovar Shermani genome and prediction of virulence-associated genes.</title>
        <authorList>
            <person name="Chou L.F."/>
            <person name="Chen Y.T."/>
            <person name="Lu C.W."/>
            <person name="Ko Y.C."/>
            <person name="Tang C.Y."/>
            <person name="Pan M.J."/>
            <person name="Tian Y.C."/>
            <person name="Chiu C.H."/>
            <person name="Hung C.C."/>
            <person name="Yang C.W."/>
        </authorList>
    </citation>
    <scope>NUCLEOTIDE SEQUENCE [LARGE SCALE GENOMIC DNA]</scope>
    <source>
        <strain evidence="1">LT 821</strain>
    </source>
</reference>
<organism evidence="1 2">
    <name type="scientific">Leptospira santarosai serovar Shermani str. LT 821</name>
    <dbReference type="NCBI Taxonomy" id="758847"/>
    <lineage>
        <taxon>Bacteria</taxon>
        <taxon>Pseudomonadati</taxon>
        <taxon>Spirochaetota</taxon>
        <taxon>Spirochaetia</taxon>
        <taxon>Leptospirales</taxon>
        <taxon>Leptospiraceae</taxon>
        <taxon>Leptospira</taxon>
    </lineage>
</organism>
<sequence>MFLNEKTTESPIKKRYLNLFFFSLWEKIL</sequence>
<proteinExistence type="predicted"/>
<dbReference type="EMBL" id="CP006694">
    <property type="protein sequence ID" value="AIT11021.1"/>
    <property type="molecule type" value="Genomic_DNA"/>
</dbReference>
<dbReference type="Proteomes" id="UP000035800">
    <property type="component" value="Chromosome I"/>
</dbReference>
<dbReference type="KEGG" id="lst:LSS_22635"/>